<keyword evidence="6" id="KW-0805">Transcription regulation</keyword>
<name>A0A7E5VIM1_TRINI</name>
<organism evidence="15 16">
    <name type="scientific">Trichoplusia ni</name>
    <name type="common">Cabbage looper</name>
    <dbReference type="NCBI Taxonomy" id="7111"/>
    <lineage>
        <taxon>Eukaryota</taxon>
        <taxon>Metazoa</taxon>
        <taxon>Ecdysozoa</taxon>
        <taxon>Arthropoda</taxon>
        <taxon>Hexapoda</taxon>
        <taxon>Insecta</taxon>
        <taxon>Pterygota</taxon>
        <taxon>Neoptera</taxon>
        <taxon>Endopterygota</taxon>
        <taxon>Lepidoptera</taxon>
        <taxon>Glossata</taxon>
        <taxon>Ditrysia</taxon>
        <taxon>Noctuoidea</taxon>
        <taxon>Noctuidae</taxon>
        <taxon>Plusiinae</taxon>
        <taxon>Trichoplusia</taxon>
    </lineage>
</organism>
<feature type="binding site" evidence="11">
    <location>
        <position position="50"/>
    </location>
    <ligand>
        <name>Zn(2+)</name>
        <dbReference type="ChEBI" id="CHEBI:29105"/>
    </ligand>
</feature>
<dbReference type="InParanoid" id="A0A7E5VIM1"/>
<dbReference type="Pfam" id="PF12874">
    <property type="entry name" value="zf-met"/>
    <property type="match status" value="1"/>
</dbReference>
<dbReference type="PROSITE" id="PS51915">
    <property type="entry name" value="ZAD"/>
    <property type="match status" value="1"/>
</dbReference>
<dbReference type="PROSITE" id="PS00028">
    <property type="entry name" value="ZINC_FINGER_C2H2_1"/>
    <property type="match status" value="7"/>
</dbReference>
<feature type="domain" description="C2H2-type" evidence="13">
    <location>
        <begin position="381"/>
        <end position="408"/>
    </location>
</feature>
<evidence type="ECO:0000256" key="9">
    <source>
        <dbReference type="ARBA" id="ARBA00023242"/>
    </source>
</evidence>
<dbReference type="FunFam" id="3.30.160.60:FF:000100">
    <property type="entry name" value="Zinc finger 45-like"/>
    <property type="match status" value="1"/>
</dbReference>
<dbReference type="SMART" id="SM00355">
    <property type="entry name" value="ZnF_C2H2"/>
    <property type="match status" value="10"/>
</dbReference>
<dbReference type="Pfam" id="PF13912">
    <property type="entry name" value="zf-C2H2_6"/>
    <property type="match status" value="1"/>
</dbReference>
<dbReference type="InterPro" id="IPR050752">
    <property type="entry name" value="C2H2-ZF_domain"/>
</dbReference>
<dbReference type="AlphaFoldDB" id="A0A7E5VIM1"/>
<evidence type="ECO:0000256" key="4">
    <source>
        <dbReference type="ARBA" id="ARBA00022771"/>
    </source>
</evidence>
<feature type="binding site" evidence="11">
    <location>
        <position position="47"/>
    </location>
    <ligand>
        <name>Zn(2+)</name>
        <dbReference type="ChEBI" id="CHEBI:29105"/>
    </ligand>
</feature>
<feature type="domain" description="C2H2-type" evidence="13">
    <location>
        <begin position="592"/>
        <end position="620"/>
    </location>
</feature>
<dbReference type="GO" id="GO:0000978">
    <property type="term" value="F:RNA polymerase II cis-regulatory region sequence-specific DNA binding"/>
    <property type="evidence" value="ECO:0007669"/>
    <property type="project" value="TreeGrafter"/>
</dbReference>
<evidence type="ECO:0000256" key="11">
    <source>
        <dbReference type="PROSITE-ProRule" id="PRU01263"/>
    </source>
</evidence>
<dbReference type="SMART" id="SM00868">
    <property type="entry name" value="zf-AD"/>
    <property type="match status" value="1"/>
</dbReference>
<dbReference type="KEGG" id="tnl:113494094"/>
<dbReference type="PANTHER" id="PTHR24384:SF189">
    <property type="entry name" value="C2H2-TYPE DOMAIN-CONTAINING PROTEIN-RELATED"/>
    <property type="match status" value="1"/>
</dbReference>
<dbReference type="GO" id="GO:0008270">
    <property type="term" value="F:zinc ion binding"/>
    <property type="evidence" value="ECO:0007669"/>
    <property type="project" value="UniProtKB-UniRule"/>
</dbReference>
<gene>
    <name evidence="16" type="primary">LOC113494094</name>
</gene>
<keyword evidence="9" id="KW-0539">Nucleus</keyword>
<feature type="domain" description="C2H2-type" evidence="13">
    <location>
        <begin position="407"/>
        <end position="430"/>
    </location>
</feature>
<evidence type="ECO:0000256" key="7">
    <source>
        <dbReference type="ARBA" id="ARBA00023125"/>
    </source>
</evidence>
<dbReference type="SUPFAM" id="SSF57716">
    <property type="entry name" value="Glucocorticoid receptor-like (DNA-binding domain)"/>
    <property type="match status" value="1"/>
</dbReference>
<evidence type="ECO:0000256" key="10">
    <source>
        <dbReference type="PROSITE-ProRule" id="PRU00042"/>
    </source>
</evidence>
<comment type="subcellular location">
    <subcellularLocation>
        <location evidence="1">Nucleus</location>
    </subcellularLocation>
</comment>
<keyword evidence="15" id="KW-1185">Reference proteome</keyword>
<keyword evidence="4 10" id="KW-0863">Zinc-finger</keyword>
<keyword evidence="5 11" id="KW-0862">Zinc</keyword>
<dbReference type="GO" id="GO:0005634">
    <property type="term" value="C:nucleus"/>
    <property type="evidence" value="ECO:0007669"/>
    <property type="project" value="UniProtKB-SubCell"/>
</dbReference>
<sequence length="657" mass="76787">MSDLEICRICVSKGVRVYNYTQYNLKLYYEDIMKKKIDGDGLPKYFCFECAAMLYKFHKFKEKCLTGQRELRELLWNESITSSSVSSIDRESKNLTSSIDIVTVNKRVKTYNVRNRGFTRNLSKQFHHFKLPEIEEVKVDYDNTPRDKNLEIVKNEMDNKVLESKSDEIFKVDDEQNCSLNTKEETTASLDMYNGDDINTESFADDDKTEVKSEEPDHQMIDDEEKNFDIQLIANINENESKKNIKKDKVKPKKFEVVEGTKNDLDPNHWLKINLNEEEAMLEFKARALDSKYLSAAYKCEVCFKGFSKEDMLNRHVKLRHSESRGPIDCHFCHMRFKLKCHLTRHIVQHYTKYKCLRCDLMCPLKNTALFHNDYHNGVIRKCMHCGEDFRHLSTYYTHLRTHRSEHVCTLCGASFVSVKGLNMHKRTMHVITASSPKEGTSYCARCNMRFDSQKAYEEHLSHSAMHAEGVEDLAKETSAQSISKHRKNSLRRKPRQFTPCPICNKNFSTQTAYKKHHATEHKDAPMPAVERSNVRHVCEICGVSLAAGSVASHLNTHTREKLYTCSTCGMQFNSKSSMYRHQLTHTGEKPFGCTLCDKRFTQKCSMKLHYRTFHLKEPYPKRNRRKKVGSPHETSLFEDYRTEEDSEDNLKVNRWR</sequence>
<keyword evidence="8" id="KW-0804">Transcription</keyword>
<proteinExistence type="predicted"/>
<dbReference type="PANTHER" id="PTHR24384">
    <property type="entry name" value="FINGER PUTATIVE TRANSCRIPTION FACTOR FAMILY-RELATED"/>
    <property type="match status" value="1"/>
</dbReference>
<dbReference type="Pfam" id="PF07776">
    <property type="entry name" value="zf-AD"/>
    <property type="match status" value="1"/>
</dbReference>
<evidence type="ECO:0000256" key="8">
    <source>
        <dbReference type="ARBA" id="ARBA00023163"/>
    </source>
</evidence>
<feature type="binding site" evidence="11">
    <location>
        <position position="7"/>
    </location>
    <ligand>
        <name>Zn(2+)</name>
        <dbReference type="ChEBI" id="CHEBI:29105"/>
    </ligand>
</feature>
<dbReference type="OrthoDB" id="6365676at2759"/>
<feature type="domain" description="C2H2-type" evidence="13">
    <location>
        <begin position="564"/>
        <end position="591"/>
    </location>
</feature>
<dbReference type="RefSeq" id="XP_026728041.1">
    <property type="nucleotide sequence ID" value="XM_026872240.1"/>
</dbReference>
<reference evidence="16" key="1">
    <citation type="submission" date="2025-08" db="UniProtKB">
        <authorList>
            <consortium name="RefSeq"/>
        </authorList>
    </citation>
    <scope>IDENTIFICATION</scope>
</reference>
<keyword evidence="3" id="KW-0677">Repeat</keyword>
<feature type="domain" description="C2H2-type" evidence="13">
    <location>
        <begin position="298"/>
        <end position="326"/>
    </location>
</feature>
<dbReference type="Proteomes" id="UP000322000">
    <property type="component" value="Chromosome 5"/>
</dbReference>
<feature type="binding site" evidence="11">
    <location>
        <position position="10"/>
    </location>
    <ligand>
        <name>Zn(2+)</name>
        <dbReference type="ChEBI" id="CHEBI:29105"/>
    </ligand>
</feature>
<dbReference type="FunFam" id="3.30.160.60:FF:002343">
    <property type="entry name" value="Zinc finger protein 33A"/>
    <property type="match status" value="1"/>
</dbReference>
<dbReference type="PROSITE" id="PS50157">
    <property type="entry name" value="ZINC_FINGER_C2H2_2"/>
    <property type="match status" value="6"/>
</dbReference>
<evidence type="ECO:0000256" key="5">
    <source>
        <dbReference type="ARBA" id="ARBA00022833"/>
    </source>
</evidence>
<dbReference type="SUPFAM" id="SSF57667">
    <property type="entry name" value="beta-beta-alpha zinc fingers"/>
    <property type="match status" value="3"/>
</dbReference>
<evidence type="ECO:0000256" key="3">
    <source>
        <dbReference type="ARBA" id="ARBA00022737"/>
    </source>
</evidence>
<dbReference type="InterPro" id="IPR012934">
    <property type="entry name" value="Znf_AD"/>
</dbReference>
<keyword evidence="7" id="KW-0238">DNA-binding</keyword>
<dbReference type="Gene3D" id="3.30.160.60">
    <property type="entry name" value="Classic Zinc Finger"/>
    <property type="match status" value="5"/>
</dbReference>
<feature type="domain" description="ZAD" evidence="14">
    <location>
        <begin position="5"/>
        <end position="74"/>
    </location>
</feature>
<keyword evidence="2 11" id="KW-0479">Metal-binding</keyword>
<accession>A0A7E5VIM1</accession>
<dbReference type="InterPro" id="IPR036236">
    <property type="entry name" value="Znf_C2H2_sf"/>
</dbReference>
<evidence type="ECO:0000256" key="2">
    <source>
        <dbReference type="ARBA" id="ARBA00022723"/>
    </source>
</evidence>
<dbReference type="GO" id="GO:0000981">
    <property type="term" value="F:DNA-binding transcription factor activity, RNA polymerase II-specific"/>
    <property type="evidence" value="ECO:0007669"/>
    <property type="project" value="TreeGrafter"/>
</dbReference>
<evidence type="ECO:0000256" key="6">
    <source>
        <dbReference type="ARBA" id="ARBA00023015"/>
    </source>
</evidence>
<evidence type="ECO:0000259" key="13">
    <source>
        <dbReference type="PROSITE" id="PS50157"/>
    </source>
</evidence>
<feature type="domain" description="C2H2-type" evidence="13">
    <location>
        <begin position="499"/>
        <end position="526"/>
    </location>
</feature>
<feature type="region of interest" description="Disordered" evidence="12">
    <location>
        <begin position="622"/>
        <end position="657"/>
    </location>
</feature>
<evidence type="ECO:0000313" key="16">
    <source>
        <dbReference type="RefSeq" id="XP_026728041.1"/>
    </source>
</evidence>
<evidence type="ECO:0000259" key="14">
    <source>
        <dbReference type="PROSITE" id="PS51915"/>
    </source>
</evidence>
<evidence type="ECO:0000313" key="15">
    <source>
        <dbReference type="Proteomes" id="UP000322000"/>
    </source>
</evidence>
<evidence type="ECO:0000256" key="12">
    <source>
        <dbReference type="SAM" id="MobiDB-lite"/>
    </source>
</evidence>
<protein>
    <submittedName>
        <fullName evidence="16">Zinc finger protein 200-like</fullName>
    </submittedName>
</protein>
<dbReference type="GeneID" id="113494094"/>
<dbReference type="InterPro" id="IPR013087">
    <property type="entry name" value="Znf_C2H2_type"/>
</dbReference>
<evidence type="ECO:0000256" key="1">
    <source>
        <dbReference type="ARBA" id="ARBA00004123"/>
    </source>
</evidence>
<dbReference type="Pfam" id="PF00096">
    <property type="entry name" value="zf-C2H2"/>
    <property type="match status" value="3"/>
</dbReference>